<dbReference type="EMBL" id="JBHTAT010000001">
    <property type="protein sequence ID" value="MFC7256392.1"/>
    <property type="molecule type" value="Genomic_DNA"/>
</dbReference>
<dbReference type="Proteomes" id="UP001596434">
    <property type="component" value="Unassembled WGS sequence"/>
</dbReference>
<accession>A0ABD6A0F6</accession>
<feature type="region of interest" description="Disordered" evidence="1">
    <location>
        <begin position="104"/>
        <end position="151"/>
    </location>
</feature>
<dbReference type="InterPro" id="IPR006311">
    <property type="entry name" value="TAT_signal"/>
</dbReference>
<feature type="compositionally biased region" description="Low complexity" evidence="1">
    <location>
        <begin position="44"/>
        <end position="56"/>
    </location>
</feature>
<evidence type="ECO:0000256" key="1">
    <source>
        <dbReference type="SAM" id="MobiDB-lite"/>
    </source>
</evidence>
<proteinExistence type="predicted"/>
<gene>
    <name evidence="3" type="ORF">ACFQKE_13995</name>
</gene>
<feature type="compositionally biased region" description="Low complexity" evidence="1">
    <location>
        <begin position="115"/>
        <end position="143"/>
    </location>
</feature>
<name>A0ABD6A0F6_9EURY</name>
<sequence>MNSDRSTATARSSDTETAPDGRRRRFLALGVSIGATLLAGCTSGSAPAGSDGGTTADDGDTATGAGGETGTASGAFRLLISDQPVAIDEFDSLDVALDRARIFRSGGDDGGDGIPTGNETANGNATATPTATATATPSPTATEGGDDQQGFSVVDLDGATVDLTRVVGEKAITVFDGELEAGRYTKIELYAADVAGVVDGESVDVTIPSGKLQLTKPFEVTADEPVDFVFDINVVERGQSGGYNLLPVVSGSGVAGEDVSVTEIEDRTDGDGGGSGDQTPENPENASGSSTENTGRSDDSTPTETGADA</sequence>
<organism evidence="3 4">
    <name type="scientific">Haloplanus litoreus</name>
    <dbReference type="NCBI Taxonomy" id="767515"/>
    <lineage>
        <taxon>Archaea</taxon>
        <taxon>Methanobacteriati</taxon>
        <taxon>Methanobacteriota</taxon>
        <taxon>Stenosarchaea group</taxon>
        <taxon>Halobacteria</taxon>
        <taxon>Halobacteriales</taxon>
        <taxon>Haloferacaceae</taxon>
        <taxon>Haloplanus</taxon>
    </lineage>
</organism>
<dbReference type="GeneID" id="96954783"/>
<dbReference type="Pfam" id="PF14321">
    <property type="entry name" value="DUF4382"/>
    <property type="match status" value="1"/>
</dbReference>
<feature type="region of interest" description="Disordered" evidence="1">
    <location>
        <begin position="44"/>
        <end position="70"/>
    </location>
</feature>
<feature type="region of interest" description="Disordered" evidence="1">
    <location>
        <begin position="1"/>
        <end position="24"/>
    </location>
</feature>
<feature type="compositionally biased region" description="Polar residues" evidence="1">
    <location>
        <begin position="1"/>
        <end position="16"/>
    </location>
</feature>
<dbReference type="RefSeq" id="WP_379705133.1">
    <property type="nucleotide sequence ID" value="NZ_JBHTAT010000001.1"/>
</dbReference>
<evidence type="ECO:0000313" key="4">
    <source>
        <dbReference type="Proteomes" id="UP001596434"/>
    </source>
</evidence>
<feature type="region of interest" description="Disordered" evidence="1">
    <location>
        <begin position="257"/>
        <end position="309"/>
    </location>
</feature>
<evidence type="ECO:0000313" key="3">
    <source>
        <dbReference type="EMBL" id="MFC7256392.1"/>
    </source>
</evidence>
<evidence type="ECO:0000259" key="2">
    <source>
        <dbReference type="Pfam" id="PF14321"/>
    </source>
</evidence>
<dbReference type="PROSITE" id="PS51318">
    <property type="entry name" value="TAT"/>
    <property type="match status" value="1"/>
</dbReference>
<reference evidence="3 4" key="1">
    <citation type="journal article" date="2019" name="Int. J. Syst. Evol. Microbiol.">
        <title>The Global Catalogue of Microorganisms (GCM) 10K type strain sequencing project: providing services to taxonomists for standard genome sequencing and annotation.</title>
        <authorList>
            <consortium name="The Broad Institute Genomics Platform"/>
            <consortium name="The Broad Institute Genome Sequencing Center for Infectious Disease"/>
            <person name="Wu L."/>
            <person name="Ma J."/>
        </authorList>
    </citation>
    <scope>NUCLEOTIDE SEQUENCE [LARGE SCALE GENOMIC DNA]</scope>
    <source>
        <strain evidence="3 4">GX21</strain>
    </source>
</reference>
<feature type="domain" description="DUF4382" evidence="2">
    <location>
        <begin position="74"/>
        <end position="247"/>
    </location>
</feature>
<keyword evidence="4" id="KW-1185">Reference proteome</keyword>
<protein>
    <submittedName>
        <fullName evidence="3">DUF4382 domain-containing protein</fullName>
    </submittedName>
</protein>
<dbReference type="AlphaFoldDB" id="A0ABD6A0F6"/>
<feature type="compositionally biased region" description="Polar residues" evidence="1">
    <location>
        <begin position="278"/>
        <end position="309"/>
    </location>
</feature>
<comment type="caution">
    <text evidence="3">The sequence shown here is derived from an EMBL/GenBank/DDBJ whole genome shotgun (WGS) entry which is preliminary data.</text>
</comment>
<dbReference type="InterPro" id="IPR025491">
    <property type="entry name" value="DUF4382"/>
</dbReference>